<keyword evidence="11 18" id="KW-0067">ATP-binding</keyword>
<dbReference type="GO" id="GO:0005507">
    <property type="term" value="F:copper ion binding"/>
    <property type="evidence" value="ECO:0007669"/>
    <property type="project" value="InterPro"/>
</dbReference>
<organism evidence="21 22">
    <name type="scientific">Oxalicibacterium solurbis</name>
    <dbReference type="NCBI Taxonomy" id="69280"/>
    <lineage>
        <taxon>Bacteria</taxon>
        <taxon>Pseudomonadati</taxon>
        <taxon>Pseudomonadota</taxon>
        <taxon>Betaproteobacteria</taxon>
        <taxon>Burkholderiales</taxon>
        <taxon>Oxalobacteraceae</taxon>
        <taxon>Oxalicibacterium</taxon>
    </lineage>
</organism>
<dbReference type="NCBIfam" id="TIGR00003">
    <property type="entry name" value="copper ion binding protein"/>
    <property type="match status" value="2"/>
</dbReference>
<dbReference type="SFLD" id="SFLDF00027">
    <property type="entry name" value="p-type_atpase"/>
    <property type="match status" value="1"/>
</dbReference>
<dbReference type="SUPFAM" id="SSF81653">
    <property type="entry name" value="Calcium ATPase, transduction domain A"/>
    <property type="match status" value="1"/>
</dbReference>
<proteinExistence type="inferred from homology"/>
<dbReference type="EMBL" id="BMDP01000003">
    <property type="protein sequence ID" value="GGI54966.1"/>
    <property type="molecule type" value="Genomic_DNA"/>
</dbReference>
<dbReference type="InterPro" id="IPR044492">
    <property type="entry name" value="P_typ_ATPase_HD_dom"/>
</dbReference>
<evidence type="ECO:0000256" key="10">
    <source>
        <dbReference type="ARBA" id="ARBA00022796"/>
    </source>
</evidence>
<evidence type="ECO:0000256" key="6">
    <source>
        <dbReference type="ARBA" id="ARBA00022692"/>
    </source>
</evidence>
<dbReference type="AlphaFoldDB" id="A0A8J3B0Q2"/>
<sequence length="840" mass="87921">MTTQPVLSAESSASAAPAGRLQFGVEGMTCASCASRVEKAVAAVPGVVQASVNLATDSVAVETAGGVDAAALNLPIREAIEKAGYGVPQQEWSLDVTGMTCASCAGRVEKALRKVQGVFDASVNLATDQVRVQASAGVAPSALIAAVEAAGYGAALPAAAATAQQETAPTRDWLAVLYAALLSAPLVLPMLLQPFGVHWMPPGWVQWLLATPVQFWLGFRFYRAGWHAVKAGTGNMDLLVALGTSAAYGLSIYLLLTAHAGHEPHLYFEASTVVITLILLGKWLEARAKKQTAAAIRALQKLRPDSARVRRDGQDVDVPIESVRVGDLVVVRPGERIAVDGSIVEGRSHVDESLITGESMPVVKREGDRVTGAAINAEGMLLVRTEAIGAETTLARIIRMVENAQSAKAPIQRLVDKVSAVFVPVVLVIALFTFIGWWFAGADAGVGIEAAIINAVTVLVIACPCALGLATPAAIMAGTGVAAKHGILIKDAEALETMHRVTTVVFDKTGTLTEGRARVAEVQAIGITEHELLQLAATIQRGSEHPFGLAVMQRAAELQIVPGDAVAVQALAGLGLRATIDDKQYVLGTSRLMREEGIALDGEANVQAQELEQSGRSLSWLAQVTPAHRLLGFITASDTIKASAARAIDSLHAQKIDTVLLSGDNQGNADAVGRALGIDRVIAQVLPAEKTDKITELKNGGQIVAMVGDGINDAPALAAADVGIAMSTGTDVAMHAAGITLMRGDPALVADAIDISHRTYGKIRQNLFWAFIYNVVGIPLAAFGVLNPMFAGAAMAFSSVSVIGNALLLKRWKANHGSDHGADHETHHNTDTNRSMKETA</sequence>
<dbReference type="Proteomes" id="UP000627205">
    <property type="component" value="Unassembled WGS sequence"/>
</dbReference>
<feature type="transmembrane region" description="Helical" evidence="18">
    <location>
        <begin position="789"/>
        <end position="809"/>
    </location>
</feature>
<evidence type="ECO:0000256" key="13">
    <source>
        <dbReference type="ARBA" id="ARBA00022967"/>
    </source>
</evidence>
<feature type="transmembrane region" description="Helical" evidence="18">
    <location>
        <begin position="766"/>
        <end position="783"/>
    </location>
</feature>
<name>A0A8J3B0Q2_9BURK</name>
<keyword evidence="22" id="KW-1185">Reference proteome</keyword>
<dbReference type="Pfam" id="PF00702">
    <property type="entry name" value="Hydrolase"/>
    <property type="match status" value="1"/>
</dbReference>
<dbReference type="GO" id="GO:0140581">
    <property type="term" value="F:P-type monovalent copper transporter activity"/>
    <property type="evidence" value="ECO:0007669"/>
    <property type="project" value="UniProtKB-EC"/>
</dbReference>
<dbReference type="FunFam" id="3.30.70.100:FF:000005">
    <property type="entry name" value="Copper-exporting P-type ATPase A"/>
    <property type="match status" value="1"/>
</dbReference>
<keyword evidence="8" id="KW-0677">Repeat</keyword>
<keyword evidence="16" id="KW-0406">Ion transport</keyword>
<evidence type="ECO:0000256" key="2">
    <source>
        <dbReference type="ARBA" id="ARBA00006024"/>
    </source>
</evidence>
<evidence type="ECO:0000256" key="15">
    <source>
        <dbReference type="ARBA" id="ARBA00023008"/>
    </source>
</evidence>
<feature type="transmembrane region" description="Helical" evidence="18">
    <location>
        <begin position="234"/>
        <end position="254"/>
    </location>
</feature>
<dbReference type="EC" id="7.2.2.8" evidence="3"/>
<dbReference type="GO" id="GO:0060003">
    <property type="term" value="P:copper ion export"/>
    <property type="evidence" value="ECO:0007669"/>
    <property type="project" value="UniProtKB-ARBA"/>
</dbReference>
<dbReference type="PRINTS" id="PR00119">
    <property type="entry name" value="CATATPASE"/>
</dbReference>
<evidence type="ECO:0000256" key="7">
    <source>
        <dbReference type="ARBA" id="ARBA00022723"/>
    </source>
</evidence>
<evidence type="ECO:0000256" key="11">
    <source>
        <dbReference type="ARBA" id="ARBA00022840"/>
    </source>
</evidence>
<dbReference type="CDD" id="cd02094">
    <property type="entry name" value="P-type_ATPase_Cu-like"/>
    <property type="match status" value="1"/>
</dbReference>
<comment type="caution">
    <text evidence="21">The sequence shown here is derived from an EMBL/GenBank/DDBJ whole genome shotgun (WGS) entry which is preliminary data.</text>
</comment>
<keyword evidence="5 18" id="KW-1003">Cell membrane</keyword>
<dbReference type="Pfam" id="PF00122">
    <property type="entry name" value="E1-E2_ATPase"/>
    <property type="match status" value="1"/>
</dbReference>
<dbReference type="Gene3D" id="3.30.70.100">
    <property type="match status" value="2"/>
</dbReference>
<dbReference type="PANTHER" id="PTHR43520">
    <property type="entry name" value="ATP7, ISOFORM B"/>
    <property type="match status" value="1"/>
</dbReference>
<feature type="domain" description="HMA" evidence="20">
    <location>
        <begin position="90"/>
        <end position="155"/>
    </location>
</feature>
<dbReference type="Gene3D" id="2.70.150.10">
    <property type="entry name" value="Calcium-transporting ATPase, cytoplasmic transduction domain A"/>
    <property type="match status" value="1"/>
</dbReference>
<dbReference type="InterPro" id="IPR018303">
    <property type="entry name" value="ATPase_P-typ_P_site"/>
</dbReference>
<reference evidence="21" key="1">
    <citation type="journal article" date="2014" name="Int. J. Syst. Evol. Microbiol.">
        <title>Complete genome sequence of Corynebacterium casei LMG S-19264T (=DSM 44701T), isolated from a smear-ripened cheese.</title>
        <authorList>
            <consortium name="US DOE Joint Genome Institute (JGI-PGF)"/>
            <person name="Walter F."/>
            <person name="Albersmeier A."/>
            <person name="Kalinowski J."/>
            <person name="Ruckert C."/>
        </authorList>
    </citation>
    <scope>NUCLEOTIDE SEQUENCE</scope>
    <source>
        <strain evidence="21">CCM 7664</strain>
    </source>
</reference>
<feature type="transmembrane region" description="Helical" evidence="18">
    <location>
        <begin position="204"/>
        <end position="222"/>
    </location>
</feature>
<dbReference type="PROSITE" id="PS01047">
    <property type="entry name" value="HMA_1"/>
    <property type="match status" value="2"/>
</dbReference>
<dbReference type="CDD" id="cd00371">
    <property type="entry name" value="HMA"/>
    <property type="match status" value="2"/>
</dbReference>
<dbReference type="NCBIfam" id="TIGR01511">
    <property type="entry name" value="ATPase-IB1_Cu"/>
    <property type="match status" value="1"/>
</dbReference>
<dbReference type="SFLD" id="SFLDS00003">
    <property type="entry name" value="Haloacid_Dehalogenase"/>
    <property type="match status" value="1"/>
</dbReference>
<feature type="transmembrane region" description="Helical" evidence="18">
    <location>
        <begin position="173"/>
        <end position="192"/>
    </location>
</feature>
<dbReference type="PROSITE" id="PS50846">
    <property type="entry name" value="HMA_2"/>
    <property type="match status" value="2"/>
</dbReference>
<dbReference type="InterPro" id="IPR006121">
    <property type="entry name" value="HMA_dom"/>
</dbReference>
<dbReference type="FunFam" id="2.70.150.10:FF:000020">
    <property type="entry name" value="Copper-exporting P-type ATPase A"/>
    <property type="match status" value="1"/>
</dbReference>
<dbReference type="SFLD" id="SFLDG00002">
    <property type="entry name" value="C1.7:_P-type_atpase_like"/>
    <property type="match status" value="1"/>
</dbReference>
<keyword evidence="7 18" id="KW-0479">Metal-binding</keyword>
<feature type="region of interest" description="Disordered" evidence="19">
    <location>
        <begin position="817"/>
        <end position="840"/>
    </location>
</feature>
<dbReference type="SUPFAM" id="SSF81665">
    <property type="entry name" value="Calcium ATPase, transmembrane domain M"/>
    <property type="match status" value="1"/>
</dbReference>
<keyword evidence="17 18" id="KW-0472">Membrane</keyword>
<dbReference type="GO" id="GO:0043682">
    <property type="term" value="F:P-type divalent copper transporter activity"/>
    <property type="evidence" value="ECO:0007669"/>
    <property type="project" value="TreeGrafter"/>
</dbReference>
<protein>
    <recommendedName>
        <fullName evidence="3">P-type Cu(+) transporter</fullName>
        <ecNumber evidence="3">7.2.2.8</ecNumber>
    </recommendedName>
</protein>
<dbReference type="GO" id="GO:0016887">
    <property type="term" value="F:ATP hydrolysis activity"/>
    <property type="evidence" value="ECO:0007669"/>
    <property type="project" value="InterPro"/>
</dbReference>
<keyword evidence="13" id="KW-1278">Translocase</keyword>
<dbReference type="InterPro" id="IPR008250">
    <property type="entry name" value="ATPase_P-typ_transduc_dom_A_sf"/>
</dbReference>
<evidence type="ECO:0000256" key="9">
    <source>
        <dbReference type="ARBA" id="ARBA00022741"/>
    </source>
</evidence>
<reference evidence="21" key="2">
    <citation type="submission" date="2020-09" db="EMBL/GenBank/DDBJ databases">
        <authorList>
            <person name="Sun Q."/>
            <person name="Sedlacek I."/>
        </authorList>
    </citation>
    <scope>NUCLEOTIDE SEQUENCE</scope>
    <source>
        <strain evidence="21">CCM 7664</strain>
    </source>
</reference>
<feature type="domain" description="HMA" evidence="20">
    <location>
        <begin position="19"/>
        <end position="88"/>
    </location>
</feature>
<dbReference type="Pfam" id="PF00403">
    <property type="entry name" value="HMA"/>
    <property type="match status" value="2"/>
</dbReference>
<dbReference type="SUPFAM" id="SSF56784">
    <property type="entry name" value="HAD-like"/>
    <property type="match status" value="1"/>
</dbReference>
<dbReference type="SUPFAM" id="SSF55008">
    <property type="entry name" value="HMA, heavy metal-associated domain"/>
    <property type="match status" value="2"/>
</dbReference>
<dbReference type="GO" id="GO:0055070">
    <property type="term" value="P:copper ion homeostasis"/>
    <property type="evidence" value="ECO:0007669"/>
    <property type="project" value="TreeGrafter"/>
</dbReference>
<comment type="similarity">
    <text evidence="2 18">Belongs to the cation transport ATPase (P-type) (TC 3.A.3) family. Type IB subfamily.</text>
</comment>
<keyword evidence="6 18" id="KW-0812">Transmembrane</keyword>
<dbReference type="InterPro" id="IPR036163">
    <property type="entry name" value="HMA_dom_sf"/>
</dbReference>
<evidence type="ECO:0000256" key="16">
    <source>
        <dbReference type="ARBA" id="ARBA00023065"/>
    </source>
</evidence>
<dbReference type="PROSITE" id="PS00154">
    <property type="entry name" value="ATPASE_E1_E2"/>
    <property type="match status" value="1"/>
</dbReference>
<evidence type="ECO:0000313" key="22">
    <source>
        <dbReference type="Proteomes" id="UP000627205"/>
    </source>
</evidence>
<comment type="subcellular location">
    <subcellularLocation>
        <location evidence="1">Cell membrane</location>
        <topology evidence="1">Multi-pass membrane protein</topology>
    </subcellularLocation>
</comment>
<dbReference type="Gene3D" id="3.40.50.1000">
    <property type="entry name" value="HAD superfamily/HAD-like"/>
    <property type="match status" value="1"/>
</dbReference>
<dbReference type="InterPro" id="IPR006122">
    <property type="entry name" value="HMA_Cu_ion-bd"/>
</dbReference>
<evidence type="ECO:0000256" key="4">
    <source>
        <dbReference type="ARBA" id="ARBA00022448"/>
    </source>
</evidence>
<dbReference type="InterPro" id="IPR036412">
    <property type="entry name" value="HAD-like_sf"/>
</dbReference>
<dbReference type="InterPro" id="IPR027256">
    <property type="entry name" value="P-typ_ATPase_IB"/>
</dbReference>
<dbReference type="InterPro" id="IPR023214">
    <property type="entry name" value="HAD_sf"/>
</dbReference>
<feature type="transmembrane region" description="Helical" evidence="18">
    <location>
        <begin position="266"/>
        <end position="284"/>
    </location>
</feature>
<accession>A0A8J3B0Q2</accession>
<evidence type="ECO:0000256" key="18">
    <source>
        <dbReference type="RuleBase" id="RU362081"/>
    </source>
</evidence>
<evidence type="ECO:0000256" key="14">
    <source>
        <dbReference type="ARBA" id="ARBA00022989"/>
    </source>
</evidence>
<dbReference type="NCBIfam" id="TIGR01525">
    <property type="entry name" value="ATPase-IB_hvy"/>
    <property type="match status" value="1"/>
</dbReference>
<dbReference type="NCBIfam" id="TIGR01494">
    <property type="entry name" value="ATPase_P-type"/>
    <property type="match status" value="1"/>
</dbReference>
<evidence type="ECO:0000256" key="8">
    <source>
        <dbReference type="ARBA" id="ARBA00022737"/>
    </source>
</evidence>
<dbReference type="Gene3D" id="3.40.1110.10">
    <property type="entry name" value="Calcium-transporting ATPase, cytoplasmic domain N"/>
    <property type="match status" value="1"/>
</dbReference>
<feature type="transmembrane region" description="Helical" evidence="18">
    <location>
        <begin position="452"/>
        <end position="475"/>
    </location>
</feature>
<dbReference type="GO" id="GO:0005886">
    <property type="term" value="C:plasma membrane"/>
    <property type="evidence" value="ECO:0007669"/>
    <property type="project" value="UniProtKB-SubCell"/>
</dbReference>
<dbReference type="InterPro" id="IPR023298">
    <property type="entry name" value="ATPase_P-typ_TM_dom_sf"/>
</dbReference>
<keyword evidence="15" id="KW-0186">Copper</keyword>
<evidence type="ECO:0000256" key="3">
    <source>
        <dbReference type="ARBA" id="ARBA00012517"/>
    </source>
</evidence>
<dbReference type="InterPro" id="IPR059000">
    <property type="entry name" value="ATPase_P-type_domA"/>
</dbReference>
<evidence type="ECO:0000256" key="1">
    <source>
        <dbReference type="ARBA" id="ARBA00004651"/>
    </source>
</evidence>
<evidence type="ECO:0000256" key="17">
    <source>
        <dbReference type="ARBA" id="ARBA00023136"/>
    </source>
</evidence>
<evidence type="ECO:0000256" key="19">
    <source>
        <dbReference type="SAM" id="MobiDB-lite"/>
    </source>
</evidence>
<keyword evidence="14 18" id="KW-1133">Transmembrane helix</keyword>
<dbReference type="InterPro" id="IPR023299">
    <property type="entry name" value="ATPase_P-typ_cyto_dom_N"/>
</dbReference>
<feature type="transmembrane region" description="Helical" evidence="18">
    <location>
        <begin position="418"/>
        <end position="440"/>
    </location>
</feature>
<dbReference type="InterPro" id="IPR001757">
    <property type="entry name" value="P_typ_ATPase"/>
</dbReference>
<dbReference type="PRINTS" id="PR00941">
    <property type="entry name" value="CDATPASE"/>
</dbReference>
<keyword evidence="12" id="KW-0460">Magnesium</keyword>
<keyword evidence="10" id="KW-0187">Copper transport</keyword>
<evidence type="ECO:0000256" key="12">
    <source>
        <dbReference type="ARBA" id="ARBA00022842"/>
    </source>
</evidence>
<gene>
    <name evidence="21" type="ORF">GCM10011430_21400</name>
</gene>
<keyword evidence="4" id="KW-0813">Transport</keyword>
<dbReference type="RefSeq" id="WP_188421581.1">
    <property type="nucleotide sequence ID" value="NZ_BMDP01000003.1"/>
</dbReference>
<dbReference type="InterPro" id="IPR017969">
    <property type="entry name" value="Heavy-metal-associated_CS"/>
</dbReference>
<evidence type="ECO:0000256" key="5">
    <source>
        <dbReference type="ARBA" id="ARBA00022475"/>
    </source>
</evidence>
<evidence type="ECO:0000313" key="21">
    <source>
        <dbReference type="EMBL" id="GGI54966.1"/>
    </source>
</evidence>
<keyword evidence="9 18" id="KW-0547">Nucleotide-binding</keyword>
<evidence type="ECO:0000259" key="20">
    <source>
        <dbReference type="PROSITE" id="PS50846"/>
    </source>
</evidence>
<dbReference type="PANTHER" id="PTHR43520:SF8">
    <property type="entry name" value="P-TYPE CU(+) TRANSPORTER"/>
    <property type="match status" value="1"/>
</dbReference>
<dbReference type="GO" id="GO:0005524">
    <property type="term" value="F:ATP binding"/>
    <property type="evidence" value="ECO:0007669"/>
    <property type="project" value="UniProtKB-UniRule"/>
</dbReference>